<proteinExistence type="predicted"/>
<dbReference type="Proteomes" id="UP001441944">
    <property type="component" value="Unassembled WGS sequence"/>
</dbReference>
<organism evidence="1 2">
    <name type="scientific">Pseudophaeobacter arcticus</name>
    <dbReference type="NCBI Taxonomy" id="385492"/>
    <lineage>
        <taxon>Bacteria</taxon>
        <taxon>Pseudomonadati</taxon>
        <taxon>Pseudomonadota</taxon>
        <taxon>Alphaproteobacteria</taxon>
        <taxon>Rhodobacterales</taxon>
        <taxon>Paracoccaceae</taxon>
        <taxon>Pseudophaeobacter</taxon>
    </lineage>
</organism>
<accession>A0ABQ0AHP4</accession>
<comment type="caution">
    <text evidence="1">The sequence shown here is derived from an EMBL/GenBank/DDBJ whole genome shotgun (WGS) entry which is preliminary data.</text>
</comment>
<dbReference type="EMBL" id="BAABWU010000002">
    <property type="protein sequence ID" value="GAA6195401.1"/>
    <property type="molecule type" value="Genomic_DNA"/>
</dbReference>
<protein>
    <submittedName>
        <fullName evidence="1">Uncharacterized protein</fullName>
    </submittedName>
</protein>
<gene>
    <name evidence="1" type="ORF">NBRC116598_08450</name>
</gene>
<keyword evidence="2" id="KW-1185">Reference proteome</keyword>
<reference evidence="1 2" key="1">
    <citation type="submission" date="2024-04" db="EMBL/GenBank/DDBJ databases">
        <title>Draft genome sequence of Pseudophaeobacter arcticus NBRC 116598.</title>
        <authorList>
            <person name="Miyakawa T."/>
            <person name="Kusuya Y."/>
            <person name="Miura T."/>
        </authorList>
    </citation>
    <scope>NUCLEOTIDE SEQUENCE [LARGE SCALE GENOMIC DNA]</scope>
    <source>
        <strain evidence="1 2">SU-CL00105</strain>
    </source>
</reference>
<evidence type="ECO:0000313" key="1">
    <source>
        <dbReference type="EMBL" id="GAA6195401.1"/>
    </source>
</evidence>
<sequence length="69" mass="7660">MFGGFMCFNKDTPVAKFPVLGCGGQGWQDGQGKSKAMAAHGDSEKIGLLKRSSLWRNRERSCPREQAWL</sequence>
<name>A0ABQ0AHP4_9RHOB</name>
<evidence type="ECO:0000313" key="2">
    <source>
        <dbReference type="Proteomes" id="UP001441944"/>
    </source>
</evidence>